<evidence type="ECO:0000313" key="4">
    <source>
        <dbReference type="Proteomes" id="UP000494106"/>
    </source>
</evidence>
<keyword evidence="4" id="KW-1185">Reference proteome</keyword>
<proteinExistence type="predicted"/>
<reference evidence="4 5" key="1">
    <citation type="submission" date="2020-04" db="EMBL/GenBank/DDBJ databases">
        <authorList>
            <person name="Wallbank WR R."/>
            <person name="Pardo Diaz C."/>
            <person name="Kozak K."/>
            <person name="Martin S."/>
            <person name="Jiggins C."/>
            <person name="Moest M."/>
            <person name="Warren A I."/>
            <person name="Byers J.R.P. K."/>
            <person name="Montejo-Kovacevich G."/>
            <person name="Yen C E."/>
        </authorList>
    </citation>
    <scope>NUCLEOTIDE SEQUENCE [LARGE SCALE GENOMIC DNA]</scope>
</reference>
<protein>
    <submittedName>
        <fullName evidence="2">Uncharacterized protein</fullName>
    </submittedName>
</protein>
<dbReference type="Proteomes" id="UP000494106">
    <property type="component" value="Unassembled WGS sequence"/>
</dbReference>
<feature type="region of interest" description="Disordered" evidence="1">
    <location>
        <begin position="49"/>
        <end position="68"/>
    </location>
</feature>
<organism evidence="2 5">
    <name type="scientific">Arctia plantaginis</name>
    <name type="common">Wood tiger moth</name>
    <name type="synonym">Phalaena plantaginis</name>
    <dbReference type="NCBI Taxonomy" id="874455"/>
    <lineage>
        <taxon>Eukaryota</taxon>
        <taxon>Metazoa</taxon>
        <taxon>Ecdysozoa</taxon>
        <taxon>Arthropoda</taxon>
        <taxon>Hexapoda</taxon>
        <taxon>Insecta</taxon>
        <taxon>Pterygota</taxon>
        <taxon>Neoptera</taxon>
        <taxon>Endopterygota</taxon>
        <taxon>Lepidoptera</taxon>
        <taxon>Glossata</taxon>
        <taxon>Ditrysia</taxon>
        <taxon>Noctuoidea</taxon>
        <taxon>Erebidae</taxon>
        <taxon>Arctiinae</taxon>
        <taxon>Arctia</taxon>
    </lineage>
</organism>
<sequence>MRGPEMRDLVNKALHKSSLNHIKRPPTAMSEEESIAGIRRTARPCHRPMRPIVIPPTPLPRSTGSEDADPDLEEAMWCVAGGRVMNQLYEVFILLKEKLGELPDGSIRLSTLGDMNGAVYSMICHLLPGKIGGGQENPLIYNPHWRQASAVSRVTPALSRMNIKEFLANIGMEGPLRYNKEEGVLDLWVVTDCRSIGCLPPDARGVLISKWVPDLPGGWGPIGVYKFQKVKGSFRSIWGHWERGREMEEKKVHFMGLGHTSPQKALTRPIECALLSQTLRTPCFSPLVPVYHLIQGNPQDRRMLRNLIMKGYASYASMFPATHSYGGAGYADPLLERDREMRSDIVDRISVLGLLSGLLH</sequence>
<name>A0A8S1ABB9_ARCPL</name>
<comment type="caution">
    <text evidence="2">The sequence shown here is derived from an EMBL/GenBank/DDBJ whole genome shotgun (WGS) entry which is preliminary data.</text>
</comment>
<evidence type="ECO:0000313" key="2">
    <source>
        <dbReference type="EMBL" id="CAB3241746.1"/>
    </source>
</evidence>
<accession>A0A8S1ABB9</accession>
<dbReference type="EMBL" id="CADEBC010000674">
    <property type="protein sequence ID" value="CAB3260034.1"/>
    <property type="molecule type" value="Genomic_DNA"/>
</dbReference>
<dbReference type="AlphaFoldDB" id="A0A8S1ABB9"/>
<dbReference type="Proteomes" id="UP000494256">
    <property type="component" value="Unassembled WGS sequence"/>
</dbReference>
<gene>
    <name evidence="3" type="ORF">APLA_LOCUS17192</name>
    <name evidence="2" type="ORF">APLA_LOCUS9594</name>
</gene>
<evidence type="ECO:0000313" key="5">
    <source>
        <dbReference type="Proteomes" id="UP000494256"/>
    </source>
</evidence>
<dbReference type="OrthoDB" id="10266680at2759"/>
<evidence type="ECO:0000313" key="3">
    <source>
        <dbReference type="EMBL" id="CAB3260034.1"/>
    </source>
</evidence>
<evidence type="ECO:0000256" key="1">
    <source>
        <dbReference type="SAM" id="MobiDB-lite"/>
    </source>
</evidence>
<dbReference type="EMBL" id="CADEBD010000311">
    <property type="protein sequence ID" value="CAB3241746.1"/>
    <property type="molecule type" value="Genomic_DNA"/>
</dbReference>